<dbReference type="PANTHER" id="PTHR30548:SF2">
    <property type="entry name" value="2-HYDROXYACYL-COA DEHYDRATASE,D-COMPONENT"/>
    <property type="match status" value="1"/>
</dbReference>
<dbReference type="InterPro" id="IPR010327">
    <property type="entry name" value="FldB/FldC_alpha/beta"/>
</dbReference>
<proteinExistence type="inferred from homology"/>
<evidence type="ECO:0000256" key="1">
    <source>
        <dbReference type="ARBA" id="ARBA00005806"/>
    </source>
</evidence>
<dbReference type="AlphaFoldDB" id="A0A0P8C7X3"/>
<reference evidence="2 3" key="1">
    <citation type="submission" date="2015-09" db="EMBL/GenBank/DDBJ databases">
        <title>A metagenomics-based metabolic model of nitrate-dependent anaerobic oxidation of methane by Methanoperedens-like archaea.</title>
        <authorList>
            <person name="Arshad A."/>
            <person name="Speth D.R."/>
            <person name="De Graaf R.M."/>
            <person name="Op Den Camp H.J."/>
            <person name="Jetten M.S."/>
            <person name="Welte C.U."/>
        </authorList>
    </citation>
    <scope>NUCLEOTIDE SEQUENCE [LARGE SCALE GENOMIC DNA]</scope>
</reference>
<dbReference type="PATRIC" id="fig|1719120.3.peg.2775"/>
<protein>
    <submittedName>
        <fullName evidence="2">2-hydroxyglutaryl-CoA dehydratase, D-component</fullName>
    </submittedName>
</protein>
<name>A0A0P8C7X3_9EURY</name>
<organism evidence="2 3">
    <name type="scientific">Candidatus Methanoperedens nitratireducens</name>
    <dbReference type="NCBI Taxonomy" id="1392998"/>
    <lineage>
        <taxon>Archaea</taxon>
        <taxon>Methanobacteriati</taxon>
        <taxon>Methanobacteriota</taxon>
        <taxon>Stenosarchaea group</taxon>
        <taxon>Methanomicrobia</taxon>
        <taxon>Methanosarcinales</taxon>
        <taxon>ANME-2 cluster</taxon>
        <taxon>Candidatus Methanoperedentaceae</taxon>
        <taxon>Candidatus Methanoperedens</taxon>
    </lineage>
</organism>
<dbReference type="PANTHER" id="PTHR30548">
    <property type="entry name" value="2-HYDROXYGLUTARYL-COA DEHYDRATASE, D-COMPONENT-RELATED"/>
    <property type="match status" value="1"/>
</dbReference>
<dbReference type="Proteomes" id="UP000050360">
    <property type="component" value="Unassembled WGS sequence"/>
</dbReference>
<accession>A0A0P8C7X3</accession>
<comment type="similarity">
    <text evidence="1">Belongs to the FldB/FldC dehydratase alpha/beta subunit family.</text>
</comment>
<dbReference type="Pfam" id="PF06050">
    <property type="entry name" value="HGD-D"/>
    <property type="match status" value="1"/>
</dbReference>
<dbReference type="EMBL" id="LKCM01000198">
    <property type="protein sequence ID" value="KPQ42902.1"/>
    <property type="molecule type" value="Genomic_DNA"/>
</dbReference>
<sequence length="467" mass="52128">MNELNNKEKIFAYPEEIKERFIETKGLDFRDGTHVSSAEIWNFMTLEAPGRFPHAFSMSRYHNSQLSKDVEFFSGIKRGYLSLTLRDRLLKAHNEGTPIIHVQGGQTVDPYFAAGGIPIVPGPLRGWARDMQEGLSLREAGNRVMKILEGGRKAVSIDACNNPIAAIEAIHQEIVPVDLIAPYLCLRCSDIGYAIESYRSGKHKVPVYLLDYPISQDKDWTVKYLAARIHGLIKKIGEIKGSEASDEDLKKEIKLENKGRRLARETVELSWSASTPPMNSVETSSTITLGRFDRGDSLAATQVLEEANHEVRERVKHSVKADGVADDPVRIFSCGSCFGLRGDFLEDKGGIHVGTDDHLSKIYADVDETGDPYENLARSVLSYHYEQPTEIRARWVVELVKQSRADGVICGNNWGCSFQSGISRMIADIVKEETGVPTINLEVAELGQLESVEQTQNRIESFIEMLS</sequence>
<gene>
    <name evidence="2" type="ORF">MPEBLZ_02543</name>
</gene>
<evidence type="ECO:0000313" key="3">
    <source>
        <dbReference type="Proteomes" id="UP000050360"/>
    </source>
</evidence>
<evidence type="ECO:0000313" key="2">
    <source>
        <dbReference type="EMBL" id="KPQ42902.1"/>
    </source>
</evidence>
<comment type="caution">
    <text evidence="2">The sequence shown here is derived from an EMBL/GenBank/DDBJ whole genome shotgun (WGS) entry which is preliminary data.</text>
</comment>
<dbReference type="Gene3D" id="1.20.1270.370">
    <property type="match status" value="1"/>
</dbReference>
<dbReference type="Gene3D" id="3.40.50.11900">
    <property type="match status" value="1"/>
</dbReference>